<dbReference type="AlphaFoldDB" id="A0A6L9SNF6"/>
<evidence type="ECO:0000313" key="4">
    <source>
        <dbReference type="Proteomes" id="UP000429211"/>
    </source>
</evidence>
<accession>A0A6L9SNF6</accession>
<evidence type="ECO:0000313" key="2">
    <source>
        <dbReference type="EMBL" id="KAB7458853.1"/>
    </source>
</evidence>
<sequence>MAHRTFTEQEIEYLEALPAVAHASASRIVYSHEFQLYCMHRYLHGEKPSVIFASVGLPSRLIGYKRIERAINRWKRDSNLMREAKMRQETTDFSADLRNTMIQDNYEKIRMLNERLTLLERQLEALQAVRKDEKP</sequence>
<proteinExistence type="predicted"/>
<dbReference type="RefSeq" id="WP_003843065.1">
    <property type="nucleotide sequence ID" value="NZ_BCYE01000022.1"/>
</dbReference>
<dbReference type="GeneID" id="31607362"/>
<evidence type="ECO:0000256" key="1">
    <source>
        <dbReference type="SAM" id="Coils"/>
    </source>
</evidence>
<dbReference type="Proteomes" id="UP000429211">
    <property type="component" value="Unassembled WGS sequence"/>
</dbReference>
<dbReference type="InterPro" id="IPR046929">
    <property type="entry name" value="HTH_Tnp"/>
</dbReference>
<feature type="coiled-coil region" evidence="1">
    <location>
        <begin position="102"/>
        <end position="129"/>
    </location>
</feature>
<gene>
    <name evidence="3" type="ORF">BDLFYP24_02196</name>
    <name evidence="2" type="ORF">GBB04_10645</name>
</gene>
<dbReference type="Pfam" id="PF20310">
    <property type="entry name" value="HTH_Tnp_2"/>
    <property type="match status" value="1"/>
</dbReference>
<keyword evidence="1" id="KW-0175">Coiled coil</keyword>
<evidence type="ECO:0000313" key="3">
    <source>
        <dbReference type="EMBL" id="VYT10175.1"/>
    </source>
</evidence>
<reference evidence="2 4" key="1">
    <citation type="journal article" date="2019" name="Nat. Med.">
        <title>A library of human gut bacterial isolates paired with longitudinal multiomics data enables mechanistic microbiome research.</title>
        <authorList>
            <person name="Poyet M."/>
            <person name="Groussin M."/>
            <person name="Gibbons S.M."/>
            <person name="Avila-Pacheco J."/>
            <person name="Jiang X."/>
            <person name="Kearney S.M."/>
            <person name="Perrotta A.R."/>
            <person name="Berdy B."/>
            <person name="Zhao S."/>
            <person name="Lieberman T.D."/>
            <person name="Swanson P.K."/>
            <person name="Smith M."/>
            <person name="Roesemann S."/>
            <person name="Alexander J.E."/>
            <person name="Rich S.A."/>
            <person name="Livny J."/>
            <person name="Vlamakis H."/>
            <person name="Clish C."/>
            <person name="Bullock K."/>
            <person name="Deik A."/>
            <person name="Scott J."/>
            <person name="Pierce K.A."/>
            <person name="Xavier R.J."/>
            <person name="Alm E.J."/>
        </authorList>
    </citation>
    <scope>NUCLEOTIDE SEQUENCE [LARGE SCALE GENOMIC DNA]</scope>
    <source>
        <strain evidence="2 4">BIOML-A2</strain>
    </source>
</reference>
<dbReference type="EMBL" id="WDPD01000017">
    <property type="protein sequence ID" value="KAB7458853.1"/>
    <property type="molecule type" value="Genomic_DNA"/>
</dbReference>
<dbReference type="EMBL" id="CACRSP010000007">
    <property type="protein sequence ID" value="VYT10175.1"/>
    <property type="molecule type" value="Genomic_DNA"/>
</dbReference>
<organism evidence="2 4">
    <name type="scientific">Bifidobacterium dentium</name>
    <dbReference type="NCBI Taxonomy" id="1689"/>
    <lineage>
        <taxon>Bacteria</taxon>
        <taxon>Bacillati</taxon>
        <taxon>Actinomycetota</taxon>
        <taxon>Actinomycetes</taxon>
        <taxon>Bifidobacteriales</taxon>
        <taxon>Bifidobacteriaceae</taxon>
        <taxon>Bifidobacterium</taxon>
    </lineage>
</organism>
<name>A0A6L9SNF6_9BIFI</name>
<reference evidence="3" key="2">
    <citation type="submission" date="2019-11" db="EMBL/GenBank/DDBJ databases">
        <authorList>
            <person name="Feng L."/>
        </authorList>
    </citation>
    <scope>NUCLEOTIDE SEQUENCE</scope>
    <source>
        <strain evidence="3">BdentiumLFYP24</strain>
    </source>
</reference>
<protein>
    <submittedName>
        <fullName evidence="2">Uncharacterized protein</fullName>
    </submittedName>
</protein>